<accession>A0A7W6H1N8</accession>
<dbReference type="AlphaFoldDB" id="A0A7W6H1N8"/>
<gene>
    <name evidence="1" type="ORF">GGR95_003414</name>
</gene>
<protein>
    <submittedName>
        <fullName evidence="1">Uncharacterized protein</fullName>
    </submittedName>
</protein>
<proteinExistence type="predicted"/>
<name>A0A7W6H1N8_9RHOB</name>
<sequence>MFTSISVEERKLLERVLKRGGATLVVADGGEVKITTYYNTSPLRDSRVRHD</sequence>
<organism evidence="1 2">
    <name type="scientific">Sulfitobacter undariae</name>
    <dbReference type="NCBI Taxonomy" id="1563671"/>
    <lineage>
        <taxon>Bacteria</taxon>
        <taxon>Pseudomonadati</taxon>
        <taxon>Pseudomonadota</taxon>
        <taxon>Alphaproteobacteria</taxon>
        <taxon>Rhodobacterales</taxon>
        <taxon>Roseobacteraceae</taxon>
        <taxon>Sulfitobacter</taxon>
    </lineage>
</organism>
<dbReference type="EMBL" id="JACIEI010000019">
    <property type="protein sequence ID" value="MBB3995750.1"/>
    <property type="molecule type" value="Genomic_DNA"/>
</dbReference>
<comment type="caution">
    <text evidence="1">The sequence shown here is derived from an EMBL/GenBank/DDBJ whole genome shotgun (WGS) entry which is preliminary data.</text>
</comment>
<evidence type="ECO:0000313" key="1">
    <source>
        <dbReference type="EMBL" id="MBB3995750.1"/>
    </source>
</evidence>
<evidence type="ECO:0000313" key="2">
    <source>
        <dbReference type="Proteomes" id="UP000530268"/>
    </source>
</evidence>
<keyword evidence="2" id="KW-1185">Reference proteome</keyword>
<reference evidence="1 2" key="1">
    <citation type="submission" date="2020-08" db="EMBL/GenBank/DDBJ databases">
        <title>Genomic Encyclopedia of Type Strains, Phase IV (KMG-IV): sequencing the most valuable type-strain genomes for metagenomic binning, comparative biology and taxonomic classification.</title>
        <authorList>
            <person name="Goeker M."/>
        </authorList>
    </citation>
    <scope>NUCLEOTIDE SEQUENCE [LARGE SCALE GENOMIC DNA]</scope>
    <source>
        <strain evidence="1 2">DSM 102234</strain>
    </source>
</reference>
<dbReference type="Proteomes" id="UP000530268">
    <property type="component" value="Unassembled WGS sequence"/>
</dbReference>